<dbReference type="PRINTS" id="PR00385">
    <property type="entry name" value="P450"/>
</dbReference>
<dbReference type="GO" id="GO:0005506">
    <property type="term" value="F:iron ion binding"/>
    <property type="evidence" value="ECO:0007669"/>
    <property type="project" value="InterPro"/>
</dbReference>
<protein>
    <submittedName>
        <fullName evidence="10">Cytochrome P450</fullName>
    </submittedName>
</protein>
<keyword evidence="6 8" id="KW-0408">Iron</keyword>
<dbReference type="GeneID" id="36554837"/>
<dbReference type="Proteomes" id="UP000234275">
    <property type="component" value="Unassembled WGS sequence"/>
</dbReference>
<dbReference type="SUPFAM" id="SSF48264">
    <property type="entry name" value="Cytochrome P450"/>
    <property type="match status" value="1"/>
</dbReference>
<dbReference type="PANTHER" id="PTHR24305">
    <property type="entry name" value="CYTOCHROME P450"/>
    <property type="match status" value="1"/>
</dbReference>
<evidence type="ECO:0000256" key="2">
    <source>
        <dbReference type="ARBA" id="ARBA00010617"/>
    </source>
</evidence>
<comment type="caution">
    <text evidence="10">The sequence shown here is derived from an EMBL/GenBank/DDBJ whole genome shotgun (WGS) entry which is preliminary data.</text>
</comment>
<evidence type="ECO:0000256" key="9">
    <source>
        <dbReference type="RuleBase" id="RU000461"/>
    </source>
</evidence>
<reference evidence="10 11" key="1">
    <citation type="submission" date="2016-12" db="EMBL/GenBank/DDBJ databases">
        <title>The genomes of Aspergillus section Nigri reveals drivers in fungal speciation.</title>
        <authorList>
            <consortium name="DOE Joint Genome Institute"/>
            <person name="Vesth T.C."/>
            <person name="Nybo J."/>
            <person name="Theobald S."/>
            <person name="Brandl J."/>
            <person name="Frisvad J.C."/>
            <person name="Nielsen K.F."/>
            <person name="Lyhne E.K."/>
            <person name="Kogle M.E."/>
            <person name="Kuo A."/>
            <person name="Riley R."/>
            <person name="Clum A."/>
            <person name="Nolan M."/>
            <person name="Lipzen A."/>
            <person name="Salamov A."/>
            <person name="Henrissat B."/>
            <person name="Wiebenga A."/>
            <person name="De Vries R.P."/>
            <person name="Grigoriev I.V."/>
            <person name="Mortensen U.H."/>
            <person name="Andersen M.R."/>
            <person name="Baker S.E."/>
        </authorList>
    </citation>
    <scope>NUCLEOTIDE SEQUENCE [LARGE SCALE GENOMIC DNA]</scope>
    <source>
        <strain evidence="10 11">IBT 23096</strain>
    </source>
</reference>
<dbReference type="PANTHER" id="PTHR24305:SF230">
    <property type="entry name" value="P450, PUTATIVE (EUROFUNG)-RELATED"/>
    <property type="match status" value="1"/>
</dbReference>
<dbReference type="VEuPathDB" id="FungiDB:P170DRAFT_416713"/>
<dbReference type="EMBL" id="MSFO01000009">
    <property type="protein sequence ID" value="PLB44238.1"/>
    <property type="molecule type" value="Genomic_DNA"/>
</dbReference>
<dbReference type="GO" id="GO:0004497">
    <property type="term" value="F:monooxygenase activity"/>
    <property type="evidence" value="ECO:0007669"/>
    <property type="project" value="UniProtKB-KW"/>
</dbReference>
<name>A0A2I2FUB3_9EURO</name>
<evidence type="ECO:0000313" key="10">
    <source>
        <dbReference type="EMBL" id="PLB44238.1"/>
    </source>
</evidence>
<evidence type="ECO:0000256" key="6">
    <source>
        <dbReference type="ARBA" id="ARBA00023004"/>
    </source>
</evidence>
<comment type="cofactor">
    <cofactor evidence="1 8">
        <name>heme</name>
        <dbReference type="ChEBI" id="CHEBI:30413"/>
    </cofactor>
</comment>
<evidence type="ECO:0000256" key="8">
    <source>
        <dbReference type="PIRSR" id="PIRSR602401-1"/>
    </source>
</evidence>
<dbReference type="AlphaFoldDB" id="A0A2I2FUB3"/>
<keyword evidence="11" id="KW-1185">Reference proteome</keyword>
<evidence type="ECO:0000256" key="5">
    <source>
        <dbReference type="ARBA" id="ARBA00023002"/>
    </source>
</evidence>
<dbReference type="Gene3D" id="1.10.630.10">
    <property type="entry name" value="Cytochrome P450"/>
    <property type="match status" value="1"/>
</dbReference>
<feature type="binding site" description="axial binding residue" evidence="8">
    <location>
        <position position="438"/>
    </location>
    <ligand>
        <name>heme</name>
        <dbReference type="ChEBI" id="CHEBI:30413"/>
    </ligand>
    <ligandPart>
        <name>Fe</name>
        <dbReference type="ChEBI" id="CHEBI:18248"/>
    </ligandPart>
</feature>
<dbReference type="InterPro" id="IPR001128">
    <property type="entry name" value="Cyt_P450"/>
</dbReference>
<accession>A0A2I2FUB3</accession>
<dbReference type="GO" id="GO:0020037">
    <property type="term" value="F:heme binding"/>
    <property type="evidence" value="ECO:0007669"/>
    <property type="project" value="InterPro"/>
</dbReference>
<dbReference type="PROSITE" id="PS00086">
    <property type="entry name" value="CYTOCHROME_P450"/>
    <property type="match status" value="1"/>
</dbReference>
<gene>
    <name evidence="10" type="ORF">P170DRAFT_416713</name>
</gene>
<dbReference type="GO" id="GO:0016705">
    <property type="term" value="F:oxidoreductase activity, acting on paired donors, with incorporation or reduction of molecular oxygen"/>
    <property type="evidence" value="ECO:0007669"/>
    <property type="project" value="InterPro"/>
</dbReference>
<dbReference type="STRING" id="1392250.A0A2I2FUB3"/>
<evidence type="ECO:0000256" key="3">
    <source>
        <dbReference type="ARBA" id="ARBA00022617"/>
    </source>
</evidence>
<dbReference type="InterPro" id="IPR050121">
    <property type="entry name" value="Cytochrome_P450_monoxygenase"/>
</dbReference>
<dbReference type="CDD" id="cd11058">
    <property type="entry name" value="CYP60B-like"/>
    <property type="match status" value="1"/>
</dbReference>
<dbReference type="Pfam" id="PF00067">
    <property type="entry name" value="p450"/>
    <property type="match status" value="1"/>
</dbReference>
<keyword evidence="3 8" id="KW-0349">Heme</keyword>
<keyword evidence="5 9" id="KW-0560">Oxidoreductase</keyword>
<proteinExistence type="inferred from homology"/>
<dbReference type="InterPro" id="IPR017972">
    <property type="entry name" value="Cyt_P450_CS"/>
</dbReference>
<dbReference type="InterPro" id="IPR002401">
    <property type="entry name" value="Cyt_P450_E_grp-I"/>
</dbReference>
<dbReference type="RefSeq" id="XP_024699540.1">
    <property type="nucleotide sequence ID" value="XM_024847138.1"/>
</dbReference>
<comment type="similarity">
    <text evidence="2 9">Belongs to the cytochrome P450 family.</text>
</comment>
<keyword evidence="4 8" id="KW-0479">Metal-binding</keyword>
<evidence type="ECO:0000256" key="7">
    <source>
        <dbReference type="ARBA" id="ARBA00023033"/>
    </source>
</evidence>
<dbReference type="PRINTS" id="PR00463">
    <property type="entry name" value="EP450I"/>
</dbReference>
<sequence length="495" mass="56049">MFASIPQAVFALLLLYFCQTTIRRLYLHPLRRIPGPISWIIFPITRHISDIRGNLDIDIRRFHARYGSVVRVGPNEVSFATPEAWKDIYGHGPHGHGQLPKVVISVSKGMDIISANDTDHSRFRKILSPAFSAKGVQAQEPLLSGHVDKLITRLKELAGSQSPADMTKWYNLTTFDVIGDLALGESFGGLDSSQYHYWVSTLLAAMRMSPFMRLGDAYPFITKLIPPFVFKWLLEARERHAEYSKATIKKRLQNSSARGRGDYMDSMLRNRGEKGGLSYEELEANATILVIAGSETSSSLLTGLTYWLLRSPDVLAKVVSEVRTVMKSEADITFNSVTANLPYTLACIDEAFRMFPPVPTGLRRVTLTTTHIAGYEIPAGTMVSVHQSAAYWSPMNFHAPERFIPERWLPEAKSDPSSPFFSDKRDVIQPFSVGPRDCIGRNLVFAEIRVIITRMLWNFDLELCEESLDWLNQKTYTLWDKPPLMCKLSPREWKE</sequence>
<dbReference type="OrthoDB" id="1470350at2759"/>
<evidence type="ECO:0000256" key="4">
    <source>
        <dbReference type="ARBA" id="ARBA00022723"/>
    </source>
</evidence>
<organism evidence="10 11">
    <name type="scientific">Aspergillus steynii IBT 23096</name>
    <dbReference type="NCBI Taxonomy" id="1392250"/>
    <lineage>
        <taxon>Eukaryota</taxon>
        <taxon>Fungi</taxon>
        <taxon>Dikarya</taxon>
        <taxon>Ascomycota</taxon>
        <taxon>Pezizomycotina</taxon>
        <taxon>Eurotiomycetes</taxon>
        <taxon>Eurotiomycetidae</taxon>
        <taxon>Eurotiales</taxon>
        <taxon>Aspergillaceae</taxon>
        <taxon>Aspergillus</taxon>
        <taxon>Aspergillus subgen. Circumdati</taxon>
    </lineage>
</organism>
<evidence type="ECO:0000313" key="11">
    <source>
        <dbReference type="Proteomes" id="UP000234275"/>
    </source>
</evidence>
<keyword evidence="7 9" id="KW-0503">Monooxygenase</keyword>
<evidence type="ECO:0000256" key="1">
    <source>
        <dbReference type="ARBA" id="ARBA00001971"/>
    </source>
</evidence>
<dbReference type="InterPro" id="IPR036396">
    <property type="entry name" value="Cyt_P450_sf"/>
</dbReference>